<protein>
    <submittedName>
        <fullName evidence="2">Uncharacterized protein</fullName>
    </submittedName>
</protein>
<dbReference type="Proteomes" id="UP000887579">
    <property type="component" value="Unplaced"/>
</dbReference>
<dbReference type="WBParaSite" id="ES5_v2.g13897.t1">
    <property type="protein sequence ID" value="ES5_v2.g13897.t1"/>
    <property type="gene ID" value="ES5_v2.g13897"/>
</dbReference>
<sequence length="127" mass="14804">MKRFKKNCRIENAIALRRYSKKLRGDTAGNVPIYDSRPPNDDKLFKIKTQINHRPYVLEKEFFKDTVFIAECPKDSQPFDFKKEYCKPGSEWPNCILTEAAFQFHQLNDKSDREPLKLGVNGMMGNG</sequence>
<accession>A0AC34F9T6</accession>
<proteinExistence type="predicted"/>
<reference evidence="2" key="1">
    <citation type="submission" date="2022-11" db="UniProtKB">
        <authorList>
            <consortium name="WormBaseParasite"/>
        </authorList>
    </citation>
    <scope>IDENTIFICATION</scope>
</reference>
<evidence type="ECO:0000313" key="1">
    <source>
        <dbReference type="Proteomes" id="UP000887579"/>
    </source>
</evidence>
<evidence type="ECO:0000313" key="2">
    <source>
        <dbReference type="WBParaSite" id="ES5_v2.g13897.t1"/>
    </source>
</evidence>
<organism evidence="1 2">
    <name type="scientific">Panagrolaimus sp. ES5</name>
    <dbReference type="NCBI Taxonomy" id="591445"/>
    <lineage>
        <taxon>Eukaryota</taxon>
        <taxon>Metazoa</taxon>
        <taxon>Ecdysozoa</taxon>
        <taxon>Nematoda</taxon>
        <taxon>Chromadorea</taxon>
        <taxon>Rhabditida</taxon>
        <taxon>Tylenchina</taxon>
        <taxon>Panagrolaimomorpha</taxon>
        <taxon>Panagrolaimoidea</taxon>
        <taxon>Panagrolaimidae</taxon>
        <taxon>Panagrolaimus</taxon>
    </lineage>
</organism>
<name>A0AC34F9T6_9BILA</name>